<feature type="domain" description="Histidine kinase" evidence="7">
    <location>
        <begin position="167"/>
        <end position="385"/>
    </location>
</feature>
<dbReference type="SMART" id="SM00388">
    <property type="entry name" value="HisKA"/>
    <property type="match status" value="1"/>
</dbReference>
<dbReference type="Pfam" id="PF02518">
    <property type="entry name" value="HATPase_c"/>
    <property type="match status" value="1"/>
</dbReference>
<dbReference type="InterPro" id="IPR003661">
    <property type="entry name" value="HisK_dim/P_dom"/>
</dbReference>
<dbReference type="InterPro" id="IPR003594">
    <property type="entry name" value="HATPase_dom"/>
</dbReference>
<dbReference type="SMART" id="SM00387">
    <property type="entry name" value="HATPase_c"/>
    <property type="match status" value="1"/>
</dbReference>
<feature type="domain" description="Response regulatory" evidence="8">
    <location>
        <begin position="407"/>
        <end position="524"/>
    </location>
</feature>
<dbReference type="PANTHER" id="PTHR43047:SF64">
    <property type="entry name" value="HISTIDINE KINASE CONTAINING CHEY-HOMOLOGOUS RECEIVER DOMAIN AND PAS DOMAIN-RELATED"/>
    <property type="match status" value="1"/>
</dbReference>
<dbReference type="CDD" id="cd04598">
    <property type="entry name" value="CBS_pair_GGDEF_EAL"/>
    <property type="match status" value="1"/>
</dbReference>
<dbReference type="Pfam" id="PF00512">
    <property type="entry name" value="HisKA"/>
    <property type="match status" value="1"/>
</dbReference>
<accession>A0A328AVR1</accession>
<evidence type="ECO:0000256" key="4">
    <source>
        <dbReference type="ARBA" id="ARBA00022679"/>
    </source>
</evidence>
<evidence type="ECO:0000259" key="7">
    <source>
        <dbReference type="PROSITE" id="PS50109"/>
    </source>
</evidence>
<dbReference type="PROSITE" id="PS50110">
    <property type="entry name" value="RESPONSE_REGULATORY"/>
    <property type="match status" value="1"/>
</dbReference>
<feature type="modified residue" description="4-aspartylphosphate" evidence="6">
    <location>
        <position position="456"/>
    </location>
</feature>
<protein>
    <recommendedName>
        <fullName evidence="2">histidine kinase</fullName>
        <ecNumber evidence="2">2.7.13.3</ecNumber>
    </recommendedName>
</protein>
<organism evidence="9 10">
    <name type="scientific">Phenylobacterium hankyongense</name>
    <dbReference type="NCBI Taxonomy" id="1813876"/>
    <lineage>
        <taxon>Bacteria</taxon>
        <taxon>Pseudomonadati</taxon>
        <taxon>Pseudomonadota</taxon>
        <taxon>Alphaproteobacteria</taxon>
        <taxon>Caulobacterales</taxon>
        <taxon>Caulobacteraceae</taxon>
        <taxon>Phenylobacterium</taxon>
    </lineage>
</organism>
<dbReference type="GO" id="GO:0000155">
    <property type="term" value="F:phosphorelay sensor kinase activity"/>
    <property type="evidence" value="ECO:0007669"/>
    <property type="project" value="InterPro"/>
</dbReference>
<sequence length="538" mass="57201">MMLLLDIAPYAPPVSPDTHGQTVFQRFQDEPDTMAIAVVDADDRPVGLIERNPFLIRMAAQYGHALWAGRPVSSVMNTDPVMADGDVTVAEFCGRVLQERPSELLHGFIVTCGGRYAGVGAALSLLQASAAATASYAQEMTRLAEVADASSRAAHEALAAKGRFLAVMSHEIRTPLNGVLAVAEILRRKSQQPDLEPFIDTILESGGTLLRLLNDALDLSRAEAAGLELDEAPLLAAQLPGDVAGLWAAKAELKGLVLQVSYDGPPDLWVLADRVRLRQVLNNLVGNALKFTDRGKVEVRLSAHVDGDYVRLAGEVADTGPGVPADRMETIFAPFQQTDEGVRLGGAGLGLAVCRQIVERMDGAIGARANPEGGAIFAFEIPLHRLAEPEQVAAELGAAEAVQAPLHVLIVDDNATNRVVAQTLCEMFGCTTECVEDGAKAVEGAATGRFDLVLMDVKMPVMDGVEATRLIRSGPDTWSQVPILALTANADPSDAAFYRRCGMNGVVEKPIKPDRLLAAMSAVLQIDRAAPTEDAEVA</sequence>
<dbReference type="InterPro" id="IPR046342">
    <property type="entry name" value="CBS_dom_sf"/>
</dbReference>
<dbReference type="InterPro" id="IPR011006">
    <property type="entry name" value="CheY-like_superfamily"/>
</dbReference>
<dbReference type="SUPFAM" id="SSF47384">
    <property type="entry name" value="Homodimeric domain of signal transducing histidine kinase"/>
    <property type="match status" value="1"/>
</dbReference>
<keyword evidence="10" id="KW-1185">Reference proteome</keyword>
<dbReference type="Gene3D" id="3.30.565.10">
    <property type="entry name" value="Histidine kinase-like ATPase, C-terminal domain"/>
    <property type="match status" value="1"/>
</dbReference>
<dbReference type="Gene3D" id="1.10.287.130">
    <property type="match status" value="1"/>
</dbReference>
<evidence type="ECO:0000256" key="2">
    <source>
        <dbReference type="ARBA" id="ARBA00012438"/>
    </source>
</evidence>
<dbReference type="SMART" id="SM00448">
    <property type="entry name" value="REC"/>
    <property type="match status" value="1"/>
</dbReference>
<keyword evidence="4" id="KW-0808">Transferase</keyword>
<dbReference type="InterPro" id="IPR005467">
    <property type="entry name" value="His_kinase_dom"/>
</dbReference>
<dbReference type="PANTHER" id="PTHR43047">
    <property type="entry name" value="TWO-COMPONENT HISTIDINE PROTEIN KINASE"/>
    <property type="match status" value="1"/>
</dbReference>
<evidence type="ECO:0000256" key="1">
    <source>
        <dbReference type="ARBA" id="ARBA00000085"/>
    </source>
</evidence>
<proteinExistence type="predicted"/>
<keyword evidence="5" id="KW-0418">Kinase</keyword>
<dbReference type="CDD" id="cd16922">
    <property type="entry name" value="HATPase_EvgS-ArcB-TorS-like"/>
    <property type="match status" value="1"/>
</dbReference>
<dbReference type="InterPro" id="IPR004358">
    <property type="entry name" value="Sig_transdc_His_kin-like_C"/>
</dbReference>
<dbReference type="RefSeq" id="WP_111456463.1">
    <property type="nucleotide sequence ID" value="NZ_QFYP01000001.1"/>
</dbReference>
<dbReference type="InterPro" id="IPR036097">
    <property type="entry name" value="HisK_dim/P_sf"/>
</dbReference>
<dbReference type="CDD" id="cd00082">
    <property type="entry name" value="HisKA"/>
    <property type="match status" value="1"/>
</dbReference>
<dbReference type="Pfam" id="PF00072">
    <property type="entry name" value="Response_reg"/>
    <property type="match status" value="1"/>
</dbReference>
<evidence type="ECO:0000256" key="5">
    <source>
        <dbReference type="ARBA" id="ARBA00022777"/>
    </source>
</evidence>
<dbReference type="CDD" id="cd17546">
    <property type="entry name" value="REC_hyHK_CKI1_RcsC-like"/>
    <property type="match status" value="1"/>
</dbReference>
<dbReference type="Gene3D" id="3.40.50.2300">
    <property type="match status" value="1"/>
</dbReference>
<gene>
    <name evidence="9" type="ORF">DJ021_04820</name>
</gene>
<dbReference type="AlphaFoldDB" id="A0A328AVR1"/>
<dbReference type="SUPFAM" id="SSF52172">
    <property type="entry name" value="CheY-like"/>
    <property type="match status" value="1"/>
</dbReference>
<evidence type="ECO:0000259" key="8">
    <source>
        <dbReference type="PROSITE" id="PS50110"/>
    </source>
</evidence>
<comment type="catalytic activity">
    <reaction evidence="1">
        <text>ATP + protein L-histidine = ADP + protein N-phospho-L-histidine.</text>
        <dbReference type="EC" id="2.7.13.3"/>
    </reaction>
</comment>
<dbReference type="SUPFAM" id="SSF55874">
    <property type="entry name" value="ATPase domain of HSP90 chaperone/DNA topoisomerase II/histidine kinase"/>
    <property type="match status" value="1"/>
</dbReference>
<dbReference type="SUPFAM" id="SSF54631">
    <property type="entry name" value="CBS-domain pair"/>
    <property type="match status" value="1"/>
</dbReference>
<dbReference type="Proteomes" id="UP000249842">
    <property type="component" value="Unassembled WGS sequence"/>
</dbReference>
<dbReference type="EC" id="2.7.13.3" evidence="2"/>
<evidence type="ECO:0000256" key="6">
    <source>
        <dbReference type="PROSITE-ProRule" id="PRU00169"/>
    </source>
</evidence>
<dbReference type="Gene3D" id="3.10.580.10">
    <property type="entry name" value="CBS-domain"/>
    <property type="match status" value="1"/>
</dbReference>
<dbReference type="InterPro" id="IPR001789">
    <property type="entry name" value="Sig_transdc_resp-reg_receiver"/>
</dbReference>
<comment type="caution">
    <text evidence="9">The sequence shown here is derived from an EMBL/GenBank/DDBJ whole genome shotgun (WGS) entry which is preliminary data.</text>
</comment>
<dbReference type="EMBL" id="QFYP01000001">
    <property type="protein sequence ID" value="RAK59170.1"/>
    <property type="molecule type" value="Genomic_DNA"/>
</dbReference>
<keyword evidence="3 6" id="KW-0597">Phosphoprotein</keyword>
<dbReference type="PROSITE" id="PS50109">
    <property type="entry name" value="HIS_KIN"/>
    <property type="match status" value="1"/>
</dbReference>
<dbReference type="PRINTS" id="PR00344">
    <property type="entry name" value="BCTRLSENSOR"/>
</dbReference>
<name>A0A328AVR1_9CAUL</name>
<evidence type="ECO:0000256" key="3">
    <source>
        <dbReference type="ARBA" id="ARBA00022553"/>
    </source>
</evidence>
<evidence type="ECO:0000313" key="9">
    <source>
        <dbReference type="EMBL" id="RAK59170.1"/>
    </source>
</evidence>
<reference evidence="10" key="1">
    <citation type="submission" date="2018-05" db="EMBL/GenBank/DDBJ databases">
        <authorList>
            <person name="Li X."/>
        </authorList>
    </citation>
    <scope>NUCLEOTIDE SEQUENCE [LARGE SCALE GENOMIC DNA]</scope>
    <source>
        <strain evidence="10">HKS-05</strain>
    </source>
</reference>
<dbReference type="InterPro" id="IPR036890">
    <property type="entry name" value="HATPase_C_sf"/>
</dbReference>
<dbReference type="OrthoDB" id="9801651at2"/>
<evidence type="ECO:0000313" key="10">
    <source>
        <dbReference type="Proteomes" id="UP000249842"/>
    </source>
</evidence>